<proteinExistence type="predicted"/>
<evidence type="ECO:0000313" key="1">
    <source>
        <dbReference type="EMBL" id="RDU70029.1"/>
    </source>
</evidence>
<name>A0A3D8IXL7_9HELI</name>
<dbReference type="EMBL" id="NXLU01000001">
    <property type="protein sequence ID" value="RDU70029.1"/>
    <property type="molecule type" value="Genomic_DNA"/>
</dbReference>
<dbReference type="AlphaFoldDB" id="A0A3D8IXL7"/>
<dbReference type="Proteomes" id="UP000257067">
    <property type="component" value="Unassembled WGS sequence"/>
</dbReference>
<organism evidence="1 2">
    <name type="scientific">Helicobacter cholecystus</name>
    <dbReference type="NCBI Taxonomy" id="45498"/>
    <lineage>
        <taxon>Bacteria</taxon>
        <taxon>Pseudomonadati</taxon>
        <taxon>Campylobacterota</taxon>
        <taxon>Epsilonproteobacteria</taxon>
        <taxon>Campylobacterales</taxon>
        <taxon>Helicobacteraceae</taxon>
        <taxon>Helicobacter</taxon>
    </lineage>
</organism>
<comment type="caution">
    <text evidence="1">The sequence shown here is derived from an EMBL/GenBank/DDBJ whole genome shotgun (WGS) entry which is preliminary data.</text>
</comment>
<reference evidence="1 2" key="1">
    <citation type="submission" date="2018-04" db="EMBL/GenBank/DDBJ databases">
        <title>Novel Campyloabacter and Helicobacter Species and Strains.</title>
        <authorList>
            <person name="Mannion A.J."/>
            <person name="Shen Z."/>
            <person name="Fox J.G."/>
        </authorList>
    </citation>
    <scope>NUCLEOTIDE SEQUENCE [LARGE SCALE GENOMIC DNA]</scope>
    <source>
        <strain evidence="1 2">ATCC 700242</strain>
    </source>
</reference>
<accession>A0A3D8IXL7</accession>
<gene>
    <name evidence="1" type="ORF">CQA62_01035</name>
</gene>
<sequence length="69" mass="8283">MINFLDIGIFRYNLNVKKCEKNIGGFSHRQHPKKRDLERVVSHFTLLYNFSSIFIKYLILRSHNENTNL</sequence>
<protein>
    <submittedName>
        <fullName evidence="1">Uncharacterized protein</fullName>
    </submittedName>
</protein>
<evidence type="ECO:0000313" key="2">
    <source>
        <dbReference type="Proteomes" id="UP000257067"/>
    </source>
</evidence>
<keyword evidence="2" id="KW-1185">Reference proteome</keyword>